<evidence type="ECO:0000259" key="1">
    <source>
        <dbReference type="SMART" id="SM00955"/>
    </source>
</evidence>
<protein>
    <submittedName>
        <fullName evidence="2">RNB domain-containing ribonuclease</fullName>
    </submittedName>
</protein>
<dbReference type="InterPro" id="IPR012340">
    <property type="entry name" value="NA-bd_OB-fold"/>
</dbReference>
<gene>
    <name evidence="2" type="ORF">GCM10023217_27130</name>
</gene>
<dbReference type="InterPro" id="IPR050180">
    <property type="entry name" value="RNR_Ribonuclease"/>
</dbReference>
<dbReference type="PANTHER" id="PTHR23355:SF9">
    <property type="entry name" value="DIS3-LIKE EXONUCLEASE 2"/>
    <property type="match status" value="1"/>
</dbReference>
<dbReference type="Proteomes" id="UP001500822">
    <property type="component" value="Unassembled WGS sequence"/>
</dbReference>
<feature type="domain" description="RNB" evidence="1">
    <location>
        <begin position="45"/>
        <end position="377"/>
    </location>
</feature>
<dbReference type="SMART" id="SM00955">
    <property type="entry name" value="RNB"/>
    <property type="match status" value="1"/>
</dbReference>
<name>A0ABP8ZEF6_9ACTN</name>
<sequence>MVERRFHAPGIDFGKLRAELGLVVDFPADVEAAAAAAVDRHADGRTDHRDLELVTVDPPGSMDLDQAVRVVADGDGFLVHYAIADVAALVEPGGVLDAESRRRGETIYFPDGNVPLHPRVLSEGAGSLLPDVDRPAVLWTVRVAADGDVVDVTCERATVRSRARLDYAGVTADAAAGTLHPALAALPAFASAREAWSLARGAVMLDLPDQEVRENHDPRHARAWTLQLAPRTPADGWNAQVSLLVGLCAGTIMRAAGVGFFRTLPAAEREAVDELRSVAASLGAHWPRGDTPGQFLASLAPDEPSTLALMSAGARLMRGAGYRAIGTGLADVGAADAVTDAELVHAGVGGLYAHVTAPLRRLGDRFATEICLSVTAGRPVPDWVVAALPGLGKVMSGADAVASTAARNSVNLAEAVVLADQIGARFDATVMRDAAGRRPAEIFIAVPAVIAPCTPAPAAGQRCVVTVTEADPETATVAFAAD</sequence>
<dbReference type="InterPro" id="IPR040596">
    <property type="entry name" value="RNase_II_C_S1"/>
</dbReference>
<dbReference type="EMBL" id="BAABIE010000013">
    <property type="protein sequence ID" value="GAA4754143.1"/>
    <property type="molecule type" value="Genomic_DNA"/>
</dbReference>
<dbReference type="InterPro" id="IPR001900">
    <property type="entry name" value="RNase_II/R"/>
</dbReference>
<dbReference type="Pfam" id="PF00773">
    <property type="entry name" value="RNB"/>
    <property type="match status" value="1"/>
</dbReference>
<evidence type="ECO:0000313" key="3">
    <source>
        <dbReference type="Proteomes" id="UP001500822"/>
    </source>
</evidence>
<evidence type="ECO:0000313" key="2">
    <source>
        <dbReference type="EMBL" id="GAA4754143.1"/>
    </source>
</evidence>
<dbReference type="SUPFAM" id="SSF50249">
    <property type="entry name" value="Nucleic acid-binding proteins"/>
    <property type="match status" value="1"/>
</dbReference>
<accession>A0ABP8ZEF6</accession>
<proteinExistence type="predicted"/>
<comment type="caution">
    <text evidence="2">The sequence shown here is derived from an EMBL/GenBank/DDBJ whole genome shotgun (WGS) entry which is preliminary data.</text>
</comment>
<reference evidence="3" key="1">
    <citation type="journal article" date="2019" name="Int. J. Syst. Evol. Microbiol.">
        <title>The Global Catalogue of Microorganisms (GCM) 10K type strain sequencing project: providing services to taxonomists for standard genome sequencing and annotation.</title>
        <authorList>
            <consortium name="The Broad Institute Genomics Platform"/>
            <consortium name="The Broad Institute Genome Sequencing Center for Infectious Disease"/>
            <person name="Wu L."/>
            <person name="Ma J."/>
        </authorList>
    </citation>
    <scope>NUCLEOTIDE SEQUENCE [LARGE SCALE GENOMIC DNA]</scope>
    <source>
        <strain evidence="3">JCM 18077</strain>
    </source>
</reference>
<organism evidence="2 3">
    <name type="scientific">Gordonia alkaliphila</name>
    <dbReference type="NCBI Taxonomy" id="1053547"/>
    <lineage>
        <taxon>Bacteria</taxon>
        <taxon>Bacillati</taxon>
        <taxon>Actinomycetota</taxon>
        <taxon>Actinomycetes</taxon>
        <taxon>Mycobacteriales</taxon>
        <taxon>Gordoniaceae</taxon>
        <taxon>Gordonia</taxon>
    </lineage>
</organism>
<dbReference type="Pfam" id="PF18614">
    <property type="entry name" value="RNase_II_C_S1"/>
    <property type="match status" value="1"/>
</dbReference>
<keyword evidence="3" id="KW-1185">Reference proteome</keyword>
<dbReference type="PANTHER" id="PTHR23355">
    <property type="entry name" value="RIBONUCLEASE"/>
    <property type="match status" value="1"/>
</dbReference>
<dbReference type="RefSeq" id="WP_345313906.1">
    <property type="nucleotide sequence ID" value="NZ_BAABIE010000013.1"/>
</dbReference>